<protein>
    <recommendedName>
        <fullName evidence="1">Small ribosomal subunit protein mS37</fullName>
    </recommendedName>
</protein>
<keyword evidence="1" id="KW-0496">Mitochondrion</keyword>
<accession>A0A5N5DCA8</accession>
<comment type="function">
    <text evidence="1">Component of the mitochondrial ribosome (mitoribosome), a dedicated translation machinery responsible for the synthesis of mitochondrial genome-encoded proteins, including at least some of the essential transmembrane subunits of the mitochondrial respiratory chain. The mitoribosomes are attached to the mitochondrial inner membrane and translation products are cotranslationally integrated into the membrane.</text>
</comment>
<proteinExistence type="inferred from homology"/>
<keyword evidence="1" id="KW-0687">Ribonucleoprotein</keyword>
<dbReference type="Proteomes" id="UP000325902">
    <property type="component" value="Unassembled WGS sequence"/>
</dbReference>
<dbReference type="EMBL" id="VCHE01000033">
    <property type="protein sequence ID" value="KAB2575438.1"/>
    <property type="molecule type" value="Genomic_DNA"/>
</dbReference>
<dbReference type="GO" id="GO:0032543">
    <property type="term" value="P:mitochondrial translation"/>
    <property type="evidence" value="ECO:0007669"/>
    <property type="project" value="InterPro"/>
</dbReference>
<keyword evidence="1 3" id="KW-0689">Ribosomal protein</keyword>
<comment type="caution">
    <text evidence="3">The sequence shown here is derived from an EMBL/GenBank/DDBJ whole genome shotgun (WGS) entry which is preliminary data.</text>
</comment>
<name>A0A5N5DCA8_9PEZI</name>
<organism evidence="3 4">
    <name type="scientific">Lasiodiplodia theobromae</name>
    <dbReference type="NCBI Taxonomy" id="45133"/>
    <lineage>
        <taxon>Eukaryota</taxon>
        <taxon>Fungi</taxon>
        <taxon>Dikarya</taxon>
        <taxon>Ascomycota</taxon>
        <taxon>Pezizomycotina</taxon>
        <taxon>Dothideomycetes</taxon>
        <taxon>Dothideomycetes incertae sedis</taxon>
        <taxon>Botryosphaeriales</taxon>
        <taxon>Botryosphaeriaceae</taxon>
        <taxon>Lasiodiplodia</taxon>
    </lineage>
</organism>
<dbReference type="OrthoDB" id="2210at2759"/>
<dbReference type="PIRSF" id="PIRSF037706">
    <property type="entry name" value="MRP10"/>
    <property type="match status" value="1"/>
</dbReference>
<dbReference type="PANTHER" id="PTHR28066">
    <property type="entry name" value="37S RIBOSOMAL PROTEIN MRP10, MITOCHONDRIAL"/>
    <property type="match status" value="1"/>
</dbReference>
<evidence type="ECO:0000256" key="2">
    <source>
        <dbReference type="SAM" id="MobiDB-lite"/>
    </source>
</evidence>
<feature type="region of interest" description="Disordered" evidence="2">
    <location>
        <begin position="1"/>
        <end position="32"/>
    </location>
</feature>
<comment type="subcellular location">
    <subcellularLocation>
        <location evidence="1">Mitochondrion</location>
    </subcellularLocation>
</comment>
<evidence type="ECO:0000313" key="3">
    <source>
        <dbReference type="EMBL" id="KAB2575438.1"/>
    </source>
</evidence>
<keyword evidence="4" id="KW-1185">Reference proteome</keyword>
<dbReference type="GO" id="GO:0003735">
    <property type="term" value="F:structural constituent of ribosome"/>
    <property type="evidence" value="ECO:0007669"/>
    <property type="project" value="InterPro"/>
</dbReference>
<dbReference type="PANTHER" id="PTHR28066:SF1">
    <property type="entry name" value="SMALL RIBOSOMAL SUBUNIT PROTEIN MS37"/>
    <property type="match status" value="1"/>
</dbReference>
<dbReference type="GO" id="GO:0005763">
    <property type="term" value="C:mitochondrial small ribosomal subunit"/>
    <property type="evidence" value="ECO:0007669"/>
    <property type="project" value="TreeGrafter"/>
</dbReference>
<evidence type="ECO:0000313" key="4">
    <source>
        <dbReference type="Proteomes" id="UP000325902"/>
    </source>
</evidence>
<dbReference type="AlphaFoldDB" id="A0A5N5DCA8"/>
<gene>
    <name evidence="3" type="primary">MRP10</name>
    <name evidence="3" type="ORF">DBV05_g5914</name>
</gene>
<sequence>MPPPKPPGATKVAARPLPPLPKLRVRNPNKTEGNPCVGIMTSVLGCWASQGYNVGGCAAVEQQLRACMDAPRPKAQKKNAINYHLSRMYPKIVGPHKRK</sequence>
<comment type="subunit">
    <text evidence="1">Component of the mitochondrial small ribosomal subunit.</text>
</comment>
<evidence type="ECO:0000256" key="1">
    <source>
        <dbReference type="PIRNR" id="PIRNR037706"/>
    </source>
</evidence>
<comment type="similarity">
    <text evidence="1">Belongs to the mitochondrion-specific ribosomal protein mS37 family.</text>
</comment>
<reference evidence="3 4" key="1">
    <citation type="journal article" date="2019" name="Sci. Rep.">
        <title>A multi-omics analysis of the grapevine pathogen Lasiodiplodia theobromae reveals that temperature affects the expression of virulence- and pathogenicity-related genes.</title>
        <authorList>
            <person name="Felix C."/>
            <person name="Meneses R."/>
            <person name="Goncalves M.F.M."/>
            <person name="Tilleman L."/>
            <person name="Duarte A.S."/>
            <person name="Jorrin-Novo J.V."/>
            <person name="Van de Peer Y."/>
            <person name="Deforce D."/>
            <person name="Van Nieuwerburgh F."/>
            <person name="Esteves A.C."/>
            <person name="Alves A."/>
        </authorList>
    </citation>
    <scope>NUCLEOTIDE SEQUENCE [LARGE SCALE GENOMIC DNA]</scope>
    <source>
        <strain evidence="3 4">LA-SOL3</strain>
    </source>
</reference>
<dbReference type="InterPro" id="IPR017264">
    <property type="entry name" value="Ribosomal_mS37_fun"/>
</dbReference>